<organism evidence="2 3">
    <name type="scientific">Sanghuangporus baumii</name>
    <name type="common">Phellinus baumii</name>
    <dbReference type="NCBI Taxonomy" id="108892"/>
    <lineage>
        <taxon>Eukaryota</taxon>
        <taxon>Fungi</taxon>
        <taxon>Dikarya</taxon>
        <taxon>Basidiomycota</taxon>
        <taxon>Agaricomycotina</taxon>
        <taxon>Agaricomycetes</taxon>
        <taxon>Hymenochaetales</taxon>
        <taxon>Hymenochaetaceae</taxon>
        <taxon>Sanghuangporus</taxon>
    </lineage>
</organism>
<reference evidence="2" key="1">
    <citation type="submission" date="2016-06" db="EMBL/GenBank/DDBJ databases">
        <title>Draft Genome sequence of the fungus Inonotus baumii.</title>
        <authorList>
            <person name="Zhu H."/>
            <person name="Lin W."/>
        </authorList>
    </citation>
    <scope>NUCLEOTIDE SEQUENCE</scope>
    <source>
        <strain evidence="2">821</strain>
    </source>
</reference>
<feature type="region of interest" description="Disordered" evidence="1">
    <location>
        <begin position="133"/>
        <end position="172"/>
    </location>
</feature>
<keyword evidence="3" id="KW-1185">Reference proteome</keyword>
<dbReference type="AlphaFoldDB" id="A0A9Q5N7Z6"/>
<evidence type="ECO:0000313" key="3">
    <source>
        <dbReference type="Proteomes" id="UP000757232"/>
    </source>
</evidence>
<evidence type="ECO:0000256" key="1">
    <source>
        <dbReference type="SAM" id="MobiDB-lite"/>
    </source>
</evidence>
<feature type="compositionally biased region" description="Polar residues" evidence="1">
    <location>
        <begin position="249"/>
        <end position="261"/>
    </location>
</feature>
<dbReference type="OrthoDB" id="3197614at2759"/>
<accession>A0A9Q5N7Z6</accession>
<dbReference type="Proteomes" id="UP000757232">
    <property type="component" value="Unassembled WGS sequence"/>
</dbReference>
<name>A0A9Q5N7Z6_SANBA</name>
<comment type="caution">
    <text evidence="2">The sequence shown here is derived from an EMBL/GenBank/DDBJ whole genome shotgun (WGS) entry which is preliminary data.</text>
</comment>
<dbReference type="Gene3D" id="1.20.58.80">
    <property type="entry name" value="Phosphotransferase system, lactose/cellobiose-type IIA subunit"/>
    <property type="match status" value="1"/>
</dbReference>
<proteinExistence type="predicted"/>
<feature type="region of interest" description="Disordered" evidence="1">
    <location>
        <begin position="236"/>
        <end position="298"/>
    </location>
</feature>
<gene>
    <name evidence="2" type="ORF">A7U60_g8782</name>
</gene>
<dbReference type="EMBL" id="LNZH02000216">
    <property type="protein sequence ID" value="OCB84109.1"/>
    <property type="molecule type" value="Genomic_DNA"/>
</dbReference>
<protein>
    <submittedName>
        <fullName evidence="2">Uncharacterized protein</fullName>
    </submittedName>
</protein>
<sequence>MPNRHAAKTGCLLHPFLQNVHDERSILQDVCNNVISRSGICYHAGSIYSFLTCHHRPWGPPIQGHEHAINASDYYAKGLLIPAAEEHYKAAEAFQTCVNQSTDEHTKETLRKLCNHHFSVGKDLQRRIAKLKEEGKDPSLPQTNQSSRGPSKGGDHEAGSPSGSALQVRSRVKNLDSSATTFDESFMVLNQQTENGGEDSPFDLFWKVTGEIMYNLSQPISFQTAAMAALDAVESRTASTLSHPEENGTDSGTQNPKSVTPSSSQKKSEVKESLSADADDFDLDDDGKSPPLLSVILS</sequence>
<feature type="compositionally biased region" description="Polar residues" evidence="1">
    <location>
        <begin position="140"/>
        <end position="149"/>
    </location>
</feature>
<evidence type="ECO:0000313" key="2">
    <source>
        <dbReference type="EMBL" id="OCB84109.1"/>
    </source>
</evidence>